<dbReference type="EMBL" id="JACXVP010000010">
    <property type="protein sequence ID" value="KAG5581551.1"/>
    <property type="molecule type" value="Genomic_DNA"/>
</dbReference>
<dbReference type="PANTHER" id="PTHR46238">
    <property type="entry name" value="REVERSE TRANSCRIPTASE DOMAIN-CONTAINING PROTEIN"/>
    <property type="match status" value="1"/>
</dbReference>
<reference evidence="1 2" key="1">
    <citation type="submission" date="2020-09" db="EMBL/GenBank/DDBJ databases">
        <title>De no assembly of potato wild relative species, Solanum commersonii.</title>
        <authorList>
            <person name="Cho K."/>
        </authorList>
    </citation>
    <scope>NUCLEOTIDE SEQUENCE [LARGE SCALE GENOMIC DNA]</scope>
    <source>
        <strain evidence="1">LZ3.2</strain>
        <tissue evidence="1">Leaf</tissue>
    </source>
</reference>
<dbReference type="AlphaFoldDB" id="A0A9J5X1H7"/>
<dbReference type="PANTHER" id="PTHR46238:SF10">
    <property type="entry name" value="SWI_SNF COMPLEX SUBUNIT SWI3C"/>
    <property type="match status" value="1"/>
</dbReference>
<gene>
    <name evidence="1" type="ORF">H5410_052178</name>
</gene>
<name>A0A9J5X1H7_SOLCO</name>
<keyword evidence="2" id="KW-1185">Reference proteome</keyword>
<proteinExistence type="predicted"/>
<accession>A0A9J5X1H7</accession>
<evidence type="ECO:0000313" key="1">
    <source>
        <dbReference type="EMBL" id="KAG5581551.1"/>
    </source>
</evidence>
<organism evidence="1 2">
    <name type="scientific">Solanum commersonii</name>
    <name type="common">Commerson's wild potato</name>
    <name type="synonym">Commerson's nightshade</name>
    <dbReference type="NCBI Taxonomy" id="4109"/>
    <lineage>
        <taxon>Eukaryota</taxon>
        <taxon>Viridiplantae</taxon>
        <taxon>Streptophyta</taxon>
        <taxon>Embryophyta</taxon>
        <taxon>Tracheophyta</taxon>
        <taxon>Spermatophyta</taxon>
        <taxon>Magnoliopsida</taxon>
        <taxon>eudicotyledons</taxon>
        <taxon>Gunneridae</taxon>
        <taxon>Pentapetalae</taxon>
        <taxon>asterids</taxon>
        <taxon>lamiids</taxon>
        <taxon>Solanales</taxon>
        <taxon>Solanaceae</taxon>
        <taxon>Solanoideae</taxon>
        <taxon>Solaneae</taxon>
        <taxon>Solanum</taxon>
    </lineage>
</organism>
<protein>
    <submittedName>
        <fullName evidence="1">Uncharacterized protein</fullName>
    </submittedName>
</protein>
<dbReference type="OrthoDB" id="768353at2759"/>
<dbReference type="Proteomes" id="UP000824120">
    <property type="component" value="Chromosome 10"/>
</dbReference>
<evidence type="ECO:0000313" key="2">
    <source>
        <dbReference type="Proteomes" id="UP000824120"/>
    </source>
</evidence>
<comment type="caution">
    <text evidence="1">The sequence shown here is derived from an EMBL/GenBank/DDBJ whole genome shotgun (WGS) entry which is preliminary data.</text>
</comment>
<sequence length="75" mass="8569">MEVGIYPKERKFQVSWAIIQGSGKIDDDITDRIGAGWMKWRLALGVLCDKKVPPKLKGKFYKVVVKHTVLYGAKY</sequence>